<dbReference type="STRING" id="759620.WS105_0731"/>
<proteinExistence type="predicted"/>
<keyword evidence="3" id="KW-1185">Reference proteome</keyword>
<evidence type="ECO:0000313" key="3">
    <source>
        <dbReference type="Proteomes" id="UP000029079"/>
    </source>
</evidence>
<evidence type="ECO:0000313" key="2">
    <source>
        <dbReference type="EMBL" id="AIM62923.1"/>
    </source>
</evidence>
<accession>A0A075U076</accession>
<organism evidence="2 3">
    <name type="scientific">Weissella ceti</name>
    <dbReference type="NCBI Taxonomy" id="759620"/>
    <lineage>
        <taxon>Bacteria</taxon>
        <taxon>Bacillati</taxon>
        <taxon>Bacillota</taxon>
        <taxon>Bacilli</taxon>
        <taxon>Lactobacillales</taxon>
        <taxon>Lactobacillaceae</taxon>
        <taxon>Weissella</taxon>
    </lineage>
</organism>
<dbReference type="KEGG" id="wci:WS105_0731"/>
<dbReference type="RefSeq" id="WP_267134621.1">
    <property type="nucleotide sequence ID" value="NZ_CP009223.1"/>
</dbReference>
<reference evidence="3" key="2">
    <citation type="submission" date="2014-08" db="EMBL/GenBank/DDBJ databases">
        <title>Complete genome of Weissella ceti strain WS74 isolated from diseased rainbow trout in Brazil.</title>
        <authorList>
            <person name="Figueiredo H.C.P."/>
            <person name="Leal C.A.G."/>
            <person name="Pereira F.L."/>
            <person name="Soares S.C."/>
            <person name="Dorella F.A."/>
            <person name="Carvalho A.F."/>
            <person name="Azevedo V.A.C."/>
        </authorList>
    </citation>
    <scope>NUCLEOTIDE SEQUENCE [LARGE SCALE GENOMIC DNA]</scope>
    <source>
        <strain evidence="3">WS74</strain>
    </source>
</reference>
<gene>
    <name evidence="2" type="ORF">WS74_0671</name>
</gene>
<dbReference type="EMBL" id="CP009223">
    <property type="protein sequence ID" value="AIM62923.1"/>
    <property type="molecule type" value="Genomic_DNA"/>
</dbReference>
<dbReference type="KEGG" id="wce:WS08_0669"/>
<sequence>MEAKHEFEAVDAREVEDAKRQAEREAKQSDFVESSKEQREGK</sequence>
<feature type="region of interest" description="Disordered" evidence="1">
    <location>
        <begin position="1"/>
        <end position="42"/>
    </location>
</feature>
<protein>
    <submittedName>
        <fullName evidence="2">Uncharacterized protein</fullName>
    </submittedName>
</protein>
<name>A0A075U076_9LACO</name>
<evidence type="ECO:0000256" key="1">
    <source>
        <dbReference type="SAM" id="MobiDB-lite"/>
    </source>
</evidence>
<reference evidence="2 3" key="1">
    <citation type="journal article" date="2014" name="Genome Announc.">
        <title>Complete Genome Sequences of Fish Pathogenic Weissella ceti Strains WS74 and WS105.</title>
        <authorList>
            <person name="Figueiredo H.C."/>
            <person name="Leal C.A."/>
            <person name="Dorella F.A."/>
            <person name="Carvalho A.F."/>
            <person name="Soares S.C."/>
            <person name="Pereira F.L."/>
            <person name="Azevedo V.A."/>
        </authorList>
    </citation>
    <scope>NUCLEOTIDE SEQUENCE [LARGE SCALE GENOMIC DNA]</scope>
    <source>
        <strain evidence="2 3">WS74</strain>
    </source>
</reference>
<dbReference type="AlphaFoldDB" id="A0A075U076"/>
<dbReference type="PATRIC" id="fig|759620.7.peg.695"/>
<dbReference type="Proteomes" id="UP000029079">
    <property type="component" value="Chromosome"/>
</dbReference>
<dbReference type="KEGG" id="wct:WS74_0671"/>